<keyword evidence="5" id="KW-1185">Reference proteome</keyword>
<comment type="subcellular location">
    <subcellularLocation>
        <location evidence="1">Cell envelope</location>
    </subcellularLocation>
</comment>
<dbReference type="Gene3D" id="1.50.10.100">
    <property type="entry name" value="Chondroitin AC/alginate lyase"/>
    <property type="match status" value="1"/>
</dbReference>
<evidence type="ECO:0000256" key="2">
    <source>
        <dbReference type="SAM" id="MobiDB-lite"/>
    </source>
</evidence>
<dbReference type="Proteomes" id="UP001500713">
    <property type="component" value="Unassembled WGS sequence"/>
</dbReference>
<comment type="caution">
    <text evidence="4">The sequence shown here is derived from an EMBL/GenBank/DDBJ whole genome shotgun (WGS) entry which is preliminary data.</text>
</comment>
<accession>A0ABN1AJY9</accession>
<evidence type="ECO:0000259" key="3">
    <source>
        <dbReference type="Pfam" id="PF07940"/>
    </source>
</evidence>
<reference evidence="4 5" key="1">
    <citation type="journal article" date="2019" name="Int. J. Syst. Evol. Microbiol.">
        <title>The Global Catalogue of Microorganisms (GCM) 10K type strain sequencing project: providing services to taxonomists for standard genome sequencing and annotation.</title>
        <authorList>
            <consortium name="The Broad Institute Genomics Platform"/>
            <consortium name="The Broad Institute Genome Sequencing Center for Infectious Disease"/>
            <person name="Wu L."/>
            <person name="Ma J."/>
        </authorList>
    </citation>
    <scope>NUCLEOTIDE SEQUENCE [LARGE SCALE GENOMIC DNA]</scope>
    <source>
        <strain evidence="4 5">JCM 14162</strain>
    </source>
</reference>
<dbReference type="RefSeq" id="WP_229954627.1">
    <property type="nucleotide sequence ID" value="NZ_BAAAEM010000002.1"/>
</dbReference>
<evidence type="ECO:0000313" key="5">
    <source>
        <dbReference type="Proteomes" id="UP001500713"/>
    </source>
</evidence>
<protein>
    <submittedName>
        <fullName evidence="4">Heparinase II/III family protein</fullName>
    </submittedName>
</protein>
<sequence length="600" mass="65579">MSGNRPESDNPADDRANDPGSGVERYSGEESVAPEGRSLTIRSSGDRGQSLAEQTALLYYRMTWRMPLHRLRLSGKLPLRLLAVPVDPVDGDRVQGTAVRAGYFLFRGLKKKLEGIDFSDLKLPPAFEDYVHRFVWLRDLDTAASRDQAVPVAEKLMEEWLDANGKKIRQPAWRPDNCGWRLLIWASHAPLILSSNDLIYRSKVLNNIARTARHLDRTADKATSSLGRLVAWSGVVAASLLIPEGRVRRIVGEAGLEKAMGEFFYADGGSVSRSPLNQVDAVILLSMLKQVYLSRDEDAPEFLENALALAVPPLTGLTHFDGSMGNWQGGGATSAEQVTQVIEASGIRARPLRQARDWGYQRVSSGRSVLILDAAPPPIARMAVAGCASTLAFEFSNGDNRIIANCGGAGLVGATIPASLARGLRTTAAHSTLCIDNSNSTSILPDGKLGRGVSEVELFRRDVENATRLEASHDGYGRRFGLIHKRLLLMRSDGLELRGEDMLIPDGKKRRRKKKDIEYALRFHLGPDIESDLISDGKGVLLRLKDGNLWQFRSTGGKIMLEDSVWVDGMGIPHSVMQMVITDTVGSGGGATGWLLKHMG</sequence>
<name>A0ABN1AJY9_9SPHN</name>
<dbReference type="Pfam" id="PF07940">
    <property type="entry name" value="Hepar_II_III_C"/>
    <property type="match status" value="1"/>
</dbReference>
<dbReference type="Gene3D" id="2.70.98.70">
    <property type="match status" value="1"/>
</dbReference>
<dbReference type="InterPro" id="IPR012480">
    <property type="entry name" value="Hepar_II_III_C"/>
</dbReference>
<proteinExistence type="predicted"/>
<feature type="region of interest" description="Disordered" evidence="2">
    <location>
        <begin position="1"/>
        <end position="47"/>
    </location>
</feature>
<evidence type="ECO:0000256" key="1">
    <source>
        <dbReference type="ARBA" id="ARBA00004196"/>
    </source>
</evidence>
<dbReference type="EMBL" id="BAAAEM010000002">
    <property type="protein sequence ID" value="GAA0478500.1"/>
    <property type="molecule type" value="Genomic_DNA"/>
</dbReference>
<feature type="domain" description="Heparinase II/III-like C-terminal" evidence="3">
    <location>
        <begin position="349"/>
        <end position="594"/>
    </location>
</feature>
<feature type="compositionally biased region" description="Basic and acidic residues" evidence="2">
    <location>
        <begin position="1"/>
        <end position="17"/>
    </location>
</feature>
<evidence type="ECO:0000313" key="4">
    <source>
        <dbReference type="EMBL" id="GAA0478500.1"/>
    </source>
</evidence>
<dbReference type="InterPro" id="IPR008929">
    <property type="entry name" value="Chondroitin_lyas"/>
</dbReference>
<gene>
    <name evidence="4" type="ORF">GCM10009096_20510</name>
</gene>
<organism evidence="4 5">
    <name type="scientific">Parasphingorhabdus litoris</name>
    <dbReference type="NCBI Taxonomy" id="394733"/>
    <lineage>
        <taxon>Bacteria</taxon>
        <taxon>Pseudomonadati</taxon>
        <taxon>Pseudomonadota</taxon>
        <taxon>Alphaproteobacteria</taxon>
        <taxon>Sphingomonadales</taxon>
        <taxon>Sphingomonadaceae</taxon>
        <taxon>Parasphingorhabdus</taxon>
    </lineage>
</organism>